<dbReference type="PANTHER" id="PTHR13050">
    <property type="entry name" value="USE1-LIKE PROTEIN"/>
    <property type="match status" value="1"/>
</dbReference>
<dbReference type="Proteomes" id="UP000818624">
    <property type="component" value="Chromosome 5"/>
</dbReference>
<dbReference type="EMBL" id="CP046238">
    <property type="protein sequence ID" value="WFD49562.1"/>
    <property type="molecule type" value="Genomic_DNA"/>
</dbReference>
<feature type="region of interest" description="Disordered" evidence="10">
    <location>
        <begin position="126"/>
        <end position="157"/>
    </location>
</feature>
<feature type="region of interest" description="Disordered" evidence="10">
    <location>
        <begin position="169"/>
        <end position="192"/>
    </location>
</feature>
<sequence length="284" mass="30637">MADARTRGPRADADAALRAVHFSQYVEALGTLAARAEKRLARAAAHDRRDDAAERWRINELDAALQRAERMAHTLHDDDALRRLASIRDAVDSLRQALPRTPAHRPWIDAYWDDYLYAGLDEAGARGASGTSGATDAPMSPASPASPAAAADADTAPEATDAALVDEYGAGQGHAPAPDAPPTDAPPTLTHDSDVRDALSSELLRMAGVLKRNTIAFGDALERDRVLVEQAGTRLDQNLSLMTRTRGQLGVFSKKARSLGWFTLTSMAMVLVSWVMMYIVIKLT</sequence>
<name>A0ABY8EYD7_MALFU</name>
<gene>
    <name evidence="12" type="ORF">GLX27_004245</name>
</gene>
<keyword evidence="3" id="KW-0813">Transport</keyword>
<evidence type="ECO:0000256" key="2">
    <source>
        <dbReference type="ARBA" id="ARBA00007891"/>
    </source>
</evidence>
<keyword evidence="5" id="KW-0256">Endoplasmic reticulum</keyword>
<evidence type="ECO:0000256" key="3">
    <source>
        <dbReference type="ARBA" id="ARBA00022448"/>
    </source>
</evidence>
<evidence type="ECO:0000256" key="5">
    <source>
        <dbReference type="ARBA" id="ARBA00022824"/>
    </source>
</evidence>
<evidence type="ECO:0000313" key="12">
    <source>
        <dbReference type="EMBL" id="WFD49562.1"/>
    </source>
</evidence>
<evidence type="ECO:0000256" key="11">
    <source>
        <dbReference type="SAM" id="Phobius"/>
    </source>
</evidence>
<evidence type="ECO:0000313" key="13">
    <source>
        <dbReference type="Proteomes" id="UP000818624"/>
    </source>
</evidence>
<comment type="subcellular location">
    <subcellularLocation>
        <location evidence="1">Endoplasmic reticulum membrane</location>
        <topology evidence="1">Single-pass type IV membrane protein</topology>
    </subcellularLocation>
</comment>
<evidence type="ECO:0000256" key="8">
    <source>
        <dbReference type="ARBA" id="ARBA00022989"/>
    </source>
</evidence>
<evidence type="ECO:0000256" key="10">
    <source>
        <dbReference type="SAM" id="MobiDB-lite"/>
    </source>
</evidence>
<comment type="similarity">
    <text evidence="2">Belongs to the USE1 family.</text>
</comment>
<evidence type="ECO:0000256" key="9">
    <source>
        <dbReference type="ARBA" id="ARBA00023136"/>
    </source>
</evidence>
<feature type="transmembrane region" description="Helical" evidence="11">
    <location>
        <begin position="259"/>
        <end position="281"/>
    </location>
</feature>
<keyword evidence="13" id="KW-1185">Reference proteome</keyword>
<proteinExistence type="inferred from homology"/>
<reference evidence="12 13" key="1">
    <citation type="journal article" date="2020" name="Elife">
        <title>Loss of centromere function drives karyotype evolution in closely related Malassezia species.</title>
        <authorList>
            <person name="Sankaranarayanan S.R."/>
            <person name="Ianiri G."/>
            <person name="Coelho M.A."/>
            <person name="Reza M.H."/>
            <person name="Thimmappa B.C."/>
            <person name="Ganguly P."/>
            <person name="Vadnala R.N."/>
            <person name="Sun S."/>
            <person name="Siddharthan R."/>
            <person name="Tellgren-Roth C."/>
            <person name="Dawson T.L."/>
            <person name="Heitman J."/>
            <person name="Sanyal K."/>
        </authorList>
    </citation>
    <scope>NUCLEOTIDE SEQUENCE [LARGE SCALE GENOMIC DNA]</scope>
    <source>
        <strain evidence="12">CBS14141</strain>
    </source>
</reference>
<keyword evidence="7" id="KW-0653">Protein transport</keyword>
<keyword evidence="9 11" id="KW-0472">Membrane</keyword>
<organism evidence="12 13">
    <name type="scientific">Malassezia furfur</name>
    <name type="common">Pityriasis versicolor infection agent</name>
    <name type="synonym">Pityrosporum furfur</name>
    <dbReference type="NCBI Taxonomy" id="55194"/>
    <lineage>
        <taxon>Eukaryota</taxon>
        <taxon>Fungi</taxon>
        <taxon>Dikarya</taxon>
        <taxon>Basidiomycota</taxon>
        <taxon>Ustilaginomycotina</taxon>
        <taxon>Malasseziomycetes</taxon>
        <taxon>Malasseziales</taxon>
        <taxon>Malasseziaceae</taxon>
        <taxon>Malassezia</taxon>
    </lineage>
</organism>
<accession>A0ABY8EYD7</accession>
<dbReference type="PANTHER" id="PTHR13050:SF7">
    <property type="entry name" value="VESICLE TRANSPORT PROTEIN USE1"/>
    <property type="match status" value="1"/>
</dbReference>
<evidence type="ECO:0000256" key="4">
    <source>
        <dbReference type="ARBA" id="ARBA00022692"/>
    </source>
</evidence>
<evidence type="ECO:0000256" key="7">
    <source>
        <dbReference type="ARBA" id="ARBA00022927"/>
    </source>
</evidence>
<keyword evidence="4 11" id="KW-0812">Transmembrane</keyword>
<keyword evidence="8 11" id="KW-1133">Transmembrane helix</keyword>
<evidence type="ECO:0000256" key="6">
    <source>
        <dbReference type="ARBA" id="ARBA00022892"/>
    </source>
</evidence>
<dbReference type="InterPro" id="IPR019150">
    <property type="entry name" value="Vesicle_transport_protein_Use1"/>
</dbReference>
<keyword evidence="6" id="KW-0931">ER-Golgi transport</keyword>
<evidence type="ECO:0000256" key="1">
    <source>
        <dbReference type="ARBA" id="ARBA00004163"/>
    </source>
</evidence>
<dbReference type="CDD" id="cd15860">
    <property type="entry name" value="SNARE_USE1"/>
    <property type="match status" value="1"/>
</dbReference>
<protein>
    <submittedName>
        <fullName evidence="12">Uncharacterized protein</fullName>
    </submittedName>
</protein>